<dbReference type="SUPFAM" id="SSF53098">
    <property type="entry name" value="Ribonuclease H-like"/>
    <property type="match status" value="1"/>
</dbReference>
<evidence type="ECO:0000256" key="5">
    <source>
        <dbReference type="PROSITE-ProRule" id="PRU00047"/>
    </source>
</evidence>
<name>A0A5B6VRU2_9ROSI</name>
<dbReference type="InterPro" id="IPR043128">
    <property type="entry name" value="Rev_trsase/Diguanyl_cyclase"/>
</dbReference>
<feature type="domain" description="Integrase catalytic" evidence="8">
    <location>
        <begin position="638"/>
        <end position="826"/>
    </location>
</feature>
<gene>
    <name evidence="9" type="ORF">EPI10_017454</name>
</gene>
<comment type="caution">
    <text evidence="9">The sequence shown here is derived from an EMBL/GenBank/DDBJ whole genome shotgun (WGS) entry which is preliminary data.</text>
</comment>
<keyword evidence="4" id="KW-0511">Multifunctional enzyme</keyword>
<dbReference type="SUPFAM" id="SSF57756">
    <property type="entry name" value="Retrovirus zinc finger-like domains"/>
    <property type="match status" value="1"/>
</dbReference>
<keyword evidence="5" id="KW-0862">Zinc</keyword>
<evidence type="ECO:0000259" key="7">
    <source>
        <dbReference type="PROSITE" id="PS50158"/>
    </source>
</evidence>
<dbReference type="InterPro" id="IPR050951">
    <property type="entry name" value="Retrovirus_Pol_polyprotein"/>
</dbReference>
<dbReference type="SMART" id="SM00343">
    <property type="entry name" value="ZnF_C2HC"/>
    <property type="match status" value="1"/>
</dbReference>
<dbReference type="PROSITE" id="PS50994">
    <property type="entry name" value="INTEGRASE"/>
    <property type="match status" value="1"/>
</dbReference>
<keyword evidence="2" id="KW-0064">Aspartyl protease</keyword>
<keyword evidence="10" id="KW-1185">Reference proteome</keyword>
<dbReference type="GO" id="GO:0003677">
    <property type="term" value="F:DNA binding"/>
    <property type="evidence" value="ECO:0007669"/>
    <property type="project" value="UniProtKB-KW"/>
</dbReference>
<dbReference type="InterPro" id="IPR036397">
    <property type="entry name" value="RNaseH_sf"/>
</dbReference>
<dbReference type="Proteomes" id="UP000325315">
    <property type="component" value="Unassembled WGS sequence"/>
</dbReference>
<dbReference type="InterPro" id="IPR001878">
    <property type="entry name" value="Znf_CCHC"/>
</dbReference>
<dbReference type="GO" id="GO:0004190">
    <property type="term" value="F:aspartic-type endopeptidase activity"/>
    <property type="evidence" value="ECO:0007669"/>
    <property type="project" value="UniProtKB-KW"/>
</dbReference>
<dbReference type="OrthoDB" id="1751572at2759"/>
<evidence type="ECO:0000256" key="4">
    <source>
        <dbReference type="ARBA" id="ARBA00023268"/>
    </source>
</evidence>
<feature type="region of interest" description="Disordered" evidence="6">
    <location>
        <begin position="179"/>
        <end position="204"/>
    </location>
</feature>
<dbReference type="FunFam" id="3.30.70.270:FF:000003">
    <property type="entry name" value="Transposon Ty3-G Gag-Pol polyprotein"/>
    <property type="match status" value="1"/>
</dbReference>
<evidence type="ECO:0000313" key="10">
    <source>
        <dbReference type="Proteomes" id="UP000325315"/>
    </source>
</evidence>
<evidence type="ECO:0000256" key="1">
    <source>
        <dbReference type="ARBA" id="ARBA00022670"/>
    </source>
</evidence>
<dbReference type="PANTHER" id="PTHR37984">
    <property type="entry name" value="PROTEIN CBG26694"/>
    <property type="match status" value="1"/>
</dbReference>
<feature type="domain" description="CCHC-type" evidence="7">
    <location>
        <begin position="148"/>
        <end position="163"/>
    </location>
</feature>
<dbReference type="EMBL" id="SMMG02000006">
    <property type="protein sequence ID" value="KAA3471891.1"/>
    <property type="molecule type" value="Genomic_DNA"/>
</dbReference>
<keyword evidence="1" id="KW-0645">Protease</keyword>
<dbReference type="GO" id="GO:0006508">
    <property type="term" value="P:proteolysis"/>
    <property type="evidence" value="ECO:0007669"/>
    <property type="project" value="UniProtKB-KW"/>
</dbReference>
<dbReference type="Gene3D" id="3.30.70.270">
    <property type="match status" value="2"/>
</dbReference>
<dbReference type="Gene3D" id="3.10.10.10">
    <property type="entry name" value="HIV Type 1 Reverse Transcriptase, subunit A, domain 1"/>
    <property type="match status" value="1"/>
</dbReference>
<dbReference type="Gene3D" id="4.10.60.10">
    <property type="entry name" value="Zinc finger, CCHC-type"/>
    <property type="match status" value="1"/>
</dbReference>
<dbReference type="PROSITE" id="PS50158">
    <property type="entry name" value="ZF_CCHC"/>
    <property type="match status" value="1"/>
</dbReference>
<dbReference type="Pfam" id="PF08284">
    <property type="entry name" value="RVP_2"/>
    <property type="match status" value="1"/>
</dbReference>
<dbReference type="PANTHER" id="PTHR37984:SF5">
    <property type="entry name" value="PROTEIN NYNRIN-LIKE"/>
    <property type="match status" value="1"/>
</dbReference>
<dbReference type="InterPro" id="IPR001584">
    <property type="entry name" value="Integrase_cat-core"/>
</dbReference>
<evidence type="ECO:0000256" key="2">
    <source>
        <dbReference type="ARBA" id="ARBA00022750"/>
    </source>
</evidence>
<dbReference type="GO" id="GO:0008270">
    <property type="term" value="F:zinc ion binding"/>
    <property type="evidence" value="ECO:0007669"/>
    <property type="project" value="UniProtKB-KW"/>
</dbReference>
<accession>A0A5B6VRU2</accession>
<dbReference type="Pfam" id="PF00078">
    <property type="entry name" value="RVT_1"/>
    <property type="match status" value="2"/>
</dbReference>
<dbReference type="Gene3D" id="3.30.420.10">
    <property type="entry name" value="Ribonuclease H-like superfamily/Ribonuclease H"/>
    <property type="match status" value="1"/>
</dbReference>
<protein>
    <submittedName>
        <fullName evidence="9">DNA/RNA polymerases superfamily protein</fullName>
    </submittedName>
</protein>
<dbReference type="InterPro" id="IPR036875">
    <property type="entry name" value="Znf_CCHC_sf"/>
</dbReference>
<evidence type="ECO:0000256" key="6">
    <source>
        <dbReference type="SAM" id="MobiDB-lite"/>
    </source>
</evidence>
<keyword evidence="2" id="KW-0378">Hydrolase</keyword>
<dbReference type="InterPro" id="IPR043502">
    <property type="entry name" value="DNA/RNA_pol_sf"/>
</dbReference>
<dbReference type="Pfam" id="PF00098">
    <property type="entry name" value="zf-CCHC"/>
    <property type="match status" value="1"/>
</dbReference>
<dbReference type="Pfam" id="PF17919">
    <property type="entry name" value="RT_RNaseH_2"/>
    <property type="match status" value="1"/>
</dbReference>
<sequence>MNEWFTQYISTNPVAQQHLSPHVLQTVPIAPQGVELLRLNKPPVDKISECLKCAISLLRDSAYQWWNTLVSVVPRENLEICIIDRMHQWDIRIEMGYQNRDRGSPHVNPKAQATSISSVGSVRNNKPECQQCGRRHFGECWNKSSKACFKCGSPDHFIRDCPELTEKEKVQNVRPSNMTVRGRPLRNTKNVSSGRGISEDSAVRSEARAPARAYAIRAHEEASSPDVITDTFSLYDTNVIALIDPGSAHSYICMNLVSKKSLHVESTEFVIEVSNRLGKSVLVDKIFVNCRRKIIELKCQNGEILQIESDDSSESPTVISSMLVQKCIKNGRDEYLAYVLDTKVSESKTEFVTVVCEFSDVFLEELPGLPPIREVEFGIELVPGITPILIASYRMAPTELKELQAQLQELTDRGFVRSSFSPKGAPVLFVKKKDDTLRMCIYYRQLNKVTIKNKYSLPRLDDLFDQLKGATVFSRIDLRSSYYQLRVKDSDVPKTAFRTRSYLDRFVVVFIDDILIYSQDESEHTEHLRIVLQTLRDKQLYAKFSKCEFWLREVGFLGHIVSSEGIRVDPSKISAIIDWKPLRNVYASFEQLKALLTEAPVLVQPEPGKEFVIYSGASLNGLGCTLMQEGKFVAYASRQLKPHERNYLTHDLELAAIVFALKIWRRYLFDEKCESLLIIRVETMNTQLMICDEGSNLAELTAKLVFLQQIYEALKNDHELQVKRTQYYSLDRLAELYIAEIVRLHGVPVSIISDRDSRFTSRFWKKLQEALGTKLNFSTSFHPQTDGQSERVIHILDDMLRCCVLQFEGNWEKYLPLVEFAYNNSF</sequence>
<dbReference type="SUPFAM" id="SSF56672">
    <property type="entry name" value="DNA/RNA polymerases"/>
    <property type="match status" value="1"/>
</dbReference>
<dbReference type="GO" id="GO:0015074">
    <property type="term" value="P:DNA integration"/>
    <property type="evidence" value="ECO:0007669"/>
    <property type="project" value="InterPro"/>
</dbReference>
<keyword evidence="5" id="KW-0479">Metal-binding</keyword>
<dbReference type="InterPro" id="IPR041577">
    <property type="entry name" value="RT_RNaseH_2"/>
</dbReference>
<reference evidence="10" key="1">
    <citation type="journal article" date="2019" name="Plant Biotechnol. J.">
        <title>Genome sequencing of the Australian wild diploid species Gossypium australe highlights disease resistance and delayed gland morphogenesis.</title>
        <authorList>
            <person name="Cai Y."/>
            <person name="Cai X."/>
            <person name="Wang Q."/>
            <person name="Wang P."/>
            <person name="Zhang Y."/>
            <person name="Cai C."/>
            <person name="Xu Y."/>
            <person name="Wang K."/>
            <person name="Zhou Z."/>
            <person name="Wang C."/>
            <person name="Geng S."/>
            <person name="Li B."/>
            <person name="Dong Q."/>
            <person name="Hou Y."/>
            <person name="Wang H."/>
            <person name="Ai P."/>
            <person name="Liu Z."/>
            <person name="Yi F."/>
            <person name="Sun M."/>
            <person name="An G."/>
            <person name="Cheng J."/>
            <person name="Zhang Y."/>
            <person name="Shi Q."/>
            <person name="Xie Y."/>
            <person name="Shi X."/>
            <person name="Chang Y."/>
            <person name="Huang F."/>
            <person name="Chen Y."/>
            <person name="Hong S."/>
            <person name="Mi L."/>
            <person name="Sun Q."/>
            <person name="Zhang L."/>
            <person name="Zhou B."/>
            <person name="Peng R."/>
            <person name="Zhang X."/>
            <person name="Liu F."/>
        </authorList>
    </citation>
    <scope>NUCLEOTIDE SEQUENCE [LARGE SCALE GENOMIC DNA]</scope>
    <source>
        <strain evidence="10">cv. PA1801</strain>
    </source>
</reference>
<evidence type="ECO:0000256" key="3">
    <source>
        <dbReference type="ARBA" id="ARBA00023125"/>
    </source>
</evidence>
<dbReference type="AlphaFoldDB" id="A0A5B6VRU2"/>
<proteinExistence type="predicted"/>
<keyword evidence="3" id="KW-0238">DNA-binding</keyword>
<dbReference type="InterPro" id="IPR000477">
    <property type="entry name" value="RT_dom"/>
</dbReference>
<keyword evidence="5" id="KW-0863">Zinc-finger</keyword>
<evidence type="ECO:0000313" key="9">
    <source>
        <dbReference type="EMBL" id="KAA3471891.1"/>
    </source>
</evidence>
<evidence type="ECO:0000259" key="8">
    <source>
        <dbReference type="PROSITE" id="PS50994"/>
    </source>
</evidence>
<organism evidence="9 10">
    <name type="scientific">Gossypium australe</name>
    <dbReference type="NCBI Taxonomy" id="47621"/>
    <lineage>
        <taxon>Eukaryota</taxon>
        <taxon>Viridiplantae</taxon>
        <taxon>Streptophyta</taxon>
        <taxon>Embryophyta</taxon>
        <taxon>Tracheophyta</taxon>
        <taxon>Spermatophyta</taxon>
        <taxon>Magnoliopsida</taxon>
        <taxon>eudicotyledons</taxon>
        <taxon>Gunneridae</taxon>
        <taxon>Pentapetalae</taxon>
        <taxon>rosids</taxon>
        <taxon>malvids</taxon>
        <taxon>Malvales</taxon>
        <taxon>Malvaceae</taxon>
        <taxon>Malvoideae</taxon>
        <taxon>Gossypium</taxon>
    </lineage>
</organism>
<dbReference type="CDD" id="cd01647">
    <property type="entry name" value="RT_LTR"/>
    <property type="match status" value="1"/>
</dbReference>
<dbReference type="InterPro" id="IPR012337">
    <property type="entry name" value="RNaseH-like_sf"/>
</dbReference>